<gene>
    <name evidence="1" type="ORF">GP2143_08669</name>
</gene>
<proteinExistence type="predicted"/>
<dbReference type="EMBL" id="AAVT01000003">
    <property type="protein sequence ID" value="EAW31610.1"/>
    <property type="molecule type" value="Genomic_DNA"/>
</dbReference>
<dbReference type="Proteomes" id="UP000004931">
    <property type="component" value="Unassembled WGS sequence"/>
</dbReference>
<protein>
    <submittedName>
        <fullName evidence="1">Uncharacterized protein</fullName>
    </submittedName>
</protein>
<evidence type="ECO:0000313" key="1">
    <source>
        <dbReference type="EMBL" id="EAW31610.1"/>
    </source>
</evidence>
<reference evidence="1 2" key="1">
    <citation type="journal article" date="2010" name="J. Bacteriol.">
        <title>Genome sequence of the oligotrophic marine Gammaproteobacterium HTCC2143, isolated from the Oregon Coast.</title>
        <authorList>
            <person name="Oh H.M."/>
            <person name="Kang I."/>
            <person name="Ferriera S."/>
            <person name="Giovannoni S.J."/>
            <person name="Cho J.C."/>
        </authorList>
    </citation>
    <scope>NUCLEOTIDE SEQUENCE [LARGE SCALE GENOMIC DNA]</scope>
    <source>
        <strain evidence="1 2">HTCC2143</strain>
    </source>
</reference>
<sequence length="44" mass="4830">MLSVDRGMVALLKRAATLSAAATKNRRLILSAFILASEHLFKPF</sequence>
<name>A0YCU1_9GAMM</name>
<keyword evidence="2" id="KW-1185">Reference proteome</keyword>
<evidence type="ECO:0000313" key="2">
    <source>
        <dbReference type="Proteomes" id="UP000004931"/>
    </source>
</evidence>
<accession>A0YCU1</accession>
<dbReference type="STRING" id="247633.GP2143_08669"/>
<dbReference type="AlphaFoldDB" id="A0YCU1"/>
<comment type="caution">
    <text evidence="1">The sequence shown here is derived from an EMBL/GenBank/DDBJ whole genome shotgun (WGS) entry which is preliminary data.</text>
</comment>
<organism evidence="1 2">
    <name type="scientific">marine gamma proteobacterium HTCC2143</name>
    <dbReference type="NCBI Taxonomy" id="247633"/>
    <lineage>
        <taxon>Bacteria</taxon>
        <taxon>Pseudomonadati</taxon>
        <taxon>Pseudomonadota</taxon>
        <taxon>Gammaproteobacteria</taxon>
        <taxon>Cellvibrionales</taxon>
        <taxon>Spongiibacteraceae</taxon>
        <taxon>BD1-7 clade</taxon>
    </lineage>
</organism>